<gene>
    <name evidence="2" type="ORF">H7965_25310</name>
</gene>
<organism evidence="2 3">
    <name type="scientific">Siccirubricoccus deserti</name>
    <dbReference type="NCBI Taxonomy" id="2013562"/>
    <lineage>
        <taxon>Bacteria</taxon>
        <taxon>Pseudomonadati</taxon>
        <taxon>Pseudomonadota</taxon>
        <taxon>Alphaproteobacteria</taxon>
        <taxon>Acetobacterales</taxon>
        <taxon>Roseomonadaceae</taxon>
        <taxon>Siccirubricoccus</taxon>
    </lineage>
</organism>
<protein>
    <submittedName>
        <fullName evidence="2">DUF3489 domain-containing protein</fullName>
    </submittedName>
</protein>
<keyword evidence="3" id="KW-1185">Reference proteome</keyword>
<sequence>MKLTDTQMAILTAAAHQPEHLAVPPERLPAAARQTVAKALLKNDLVIAVQRPAYDAQALWMVDGDSVLLKITDEGLRAIGMAPQGAAPATDAAPTGAPEAPTQANPAGTTEPAQAAPAAPDDATRAEDLALLDQALAAPGPKPRASLRDTAAAVLAAWEDATNRDIEMIGALEGTKQEQVLAMLRRPEGATVAQITDDAARGSVPAMAGCIGPRTSWATRPARPPPWSSAGSMASSALWPGTASAGPLLVAVEHFCKVARSYRPGLFHCPAITDMRNLLGGLFYLVRTGCPWRHLPPPRPSRLGPRCTAIGAPSCGTEAGRASAAARRSRWCLRGGWLKGHSAGSEDSDACRRTTRRCPRSPKQW</sequence>
<feature type="compositionally biased region" description="Low complexity" evidence="1">
    <location>
        <begin position="85"/>
        <end position="121"/>
    </location>
</feature>
<reference evidence="2" key="1">
    <citation type="submission" date="2020-08" db="EMBL/GenBank/DDBJ databases">
        <authorList>
            <person name="Hu Y."/>
            <person name="Nguyen S.V."/>
            <person name="Li F."/>
            <person name="Fanning S."/>
        </authorList>
    </citation>
    <scope>NUCLEOTIDE SEQUENCE</scope>
    <source>
        <strain evidence="2">SYSU D8009</strain>
    </source>
</reference>
<feature type="region of interest" description="Disordered" evidence="1">
    <location>
        <begin position="339"/>
        <end position="365"/>
    </location>
</feature>
<accession>A0A9X0R4X5</accession>
<dbReference type="AlphaFoldDB" id="A0A9X0R4X5"/>
<feature type="compositionally biased region" description="Basic residues" evidence="1">
    <location>
        <begin position="353"/>
        <end position="365"/>
    </location>
</feature>
<evidence type="ECO:0000313" key="2">
    <source>
        <dbReference type="EMBL" id="MBC4018588.1"/>
    </source>
</evidence>
<evidence type="ECO:0000256" key="1">
    <source>
        <dbReference type="SAM" id="MobiDB-lite"/>
    </source>
</evidence>
<dbReference type="EMBL" id="JACOMF010000064">
    <property type="protein sequence ID" value="MBC4018588.1"/>
    <property type="molecule type" value="Genomic_DNA"/>
</dbReference>
<proteinExistence type="predicted"/>
<dbReference type="Proteomes" id="UP000600101">
    <property type="component" value="Unassembled WGS sequence"/>
</dbReference>
<name>A0A9X0R4X5_9PROT</name>
<evidence type="ECO:0000313" key="3">
    <source>
        <dbReference type="Proteomes" id="UP000600101"/>
    </source>
</evidence>
<comment type="caution">
    <text evidence="2">The sequence shown here is derived from an EMBL/GenBank/DDBJ whole genome shotgun (WGS) entry which is preliminary data.</text>
</comment>
<feature type="region of interest" description="Disordered" evidence="1">
    <location>
        <begin position="85"/>
        <end position="123"/>
    </location>
</feature>